<proteinExistence type="predicted"/>
<protein>
    <submittedName>
        <fullName evidence="2">Uncharacterized protein LOC100907246</fullName>
    </submittedName>
</protein>
<evidence type="ECO:0000313" key="1">
    <source>
        <dbReference type="Proteomes" id="UP000694867"/>
    </source>
</evidence>
<keyword evidence="1" id="KW-1185">Reference proteome</keyword>
<evidence type="ECO:0000313" key="2">
    <source>
        <dbReference type="RefSeq" id="XP_003746553.1"/>
    </source>
</evidence>
<organism evidence="1 2">
    <name type="scientific">Galendromus occidentalis</name>
    <name type="common">western predatory mite</name>
    <dbReference type="NCBI Taxonomy" id="34638"/>
    <lineage>
        <taxon>Eukaryota</taxon>
        <taxon>Metazoa</taxon>
        <taxon>Ecdysozoa</taxon>
        <taxon>Arthropoda</taxon>
        <taxon>Chelicerata</taxon>
        <taxon>Arachnida</taxon>
        <taxon>Acari</taxon>
        <taxon>Parasitiformes</taxon>
        <taxon>Mesostigmata</taxon>
        <taxon>Gamasina</taxon>
        <taxon>Phytoseioidea</taxon>
        <taxon>Phytoseiidae</taxon>
        <taxon>Typhlodrominae</taxon>
        <taxon>Galendromus</taxon>
    </lineage>
</organism>
<dbReference type="KEGG" id="goe:100907246"/>
<reference evidence="2" key="1">
    <citation type="submission" date="2025-08" db="UniProtKB">
        <authorList>
            <consortium name="RefSeq"/>
        </authorList>
    </citation>
    <scope>IDENTIFICATION</scope>
</reference>
<accession>A0AAJ6QWQ4</accession>
<dbReference type="AlphaFoldDB" id="A0AAJ6QWQ4"/>
<dbReference type="RefSeq" id="XP_003746553.1">
    <property type="nucleotide sequence ID" value="XM_003746505.2"/>
</dbReference>
<gene>
    <name evidence="2" type="primary">LOC100907246</name>
</gene>
<dbReference type="Proteomes" id="UP000694867">
    <property type="component" value="Unplaced"/>
</dbReference>
<dbReference type="GeneID" id="100907246"/>
<sequence length="151" mass="17277">MNSRVFRQILPGVRHLTSPSRHPKKICAKTRVFSKDRVLNVDTVRAGEVLANLNAVWKDLYGPIIQQRGQNAPQDGELKPRRLHVPGKSALRRSNVRSSENGFKDLEKHGELIEDSSRIVKVEDSEPEERRGKLSSFLRRNPTLVKKFRTC</sequence>
<name>A0AAJ6QWQ4_9ACAR</name>